<protein>
    <submittedName>
        <fullName evidence="2">Uncharacterized protein</fullName>
    </submittedName>
</protein>
<dbReference type="EMBL" id="VCAU01000148">
    <property type="protein sequence ID" value="KAF9883772.1"/>
    <property type="molecule type" value="Genomic_DNA"/>
</dbReference>
<reference evidence="2" key="2">
    <citation type="submission" date="2020-02" db="EMBL/GenBank/DDBJ databases">
        <authorList>
            <person name="Gilchrist C.L.M."/>
            <person name="Chooi Y.-H."/>
        </authorList>
    </citation>
    <scope>NUCLEOTIDE SEQUENCE</scope>
    <source>
        <strain evidence="2">MST-FP2251</strain>
    </source>
</reference>
<evidence type="ECO:0000256" key="1">
    <source>
        <dbReference type="SAM" id="MobiDB-lite"/>
    </source>
</evidence>
<feature type="compositionally biased region" description="Basic and acidic residues" evidence="1">
    <location>
        <begin position="44"/>
        <end position="65"/>
    </location>
</feature>
<organism evidence="2 3">
    <name type="scientific">Aspergillus nanangensis</name>
    <dbReference type="NCBI Taxonomy" id="2582783"/>
    <lineage>
        <taxon>Eukaryota</taxon>
        <taxon>Fungi</taxon>
        <taxon>Dikarya</taxon>
        <taxon>Ascomycota</taxon>
        <taxon>Pezizomycotina</taxon>
        <taxon>Eurotiomycetes</taxon>
        <taxon>Eurotiomycetidae</taxon>
        <taxon>Eurotiales</taxon>
        <taxon>Aspergillaceae</taxon>
        <taxon>Aspergillus</taxon>
        <taxon>Aspergillus subgen. Circumdati</taxon>
    </lineage>
</organism>
<reference evidence="2" key="1">
    <citation type="journal article" date="2019" name="Beilstein J. Org. Chem.">
        <title>Nanangenines: drimane sesquiterpenoids as the dominant metabolite cohort of a novel Australian fungus, Aspergillus nanangensis.</title>
        <authorList>
            <person name="Lacey H.J."/>
            <person name="Gilchrist C.L.M."/>
            <person name="Crombie A."/>
            <person name="Kalaitzis J.A."/>
            <person name="Vuong D."/>
            <person name="Rutledge P.J."/>
            <person name="Turner P."/>
            <person name="Pitt J.I."/>
            <person name="Lacey E."/>
            <person name="Chooi Y.H."/>
            <person name="Piggott A.M."/>
        </authorList>
    </citation>
    <scope>NUCLEOTIDE SEQUENCE</scope>
    <source>
        <strain evidence="2">MST-FP2251</strain>
    </source>
</reference>
<proteinExistence type="predicted"/>
<evidence type="ECO:0000313" key="3">
    <source>
        <dbReference type="Proteomes" id="UP001194746"/>
    </source>
</evidence>
<dbReference type="AlphaFoldDB" id="A0AAD4CDJ5"/>
<accession>A0AAD4CDJ5</accession>
<evidence type="ECO:0000313" key="2">
    <source>
        <dbReference type="EMBL" id="KAF9883772.1"/>
    </source>
</evidence>
<comment type="caution">
    <text evidence="2">The sequence shown here is derived from an EMBL/GenBank/DDBJ whole genome shotgun (WGS) entry which is preliminary data.</text>
</comment>
<feature type="region of interest" description="Disordered" evidence="1">
    <location>
        <begin position="38"/>
        <end position="65"/>
    </location>
</feature>
<name>A0AAD4CDJ5_ASPNN</name>
<gene>
    <name evidence="2" type="ORF">FE257_002802</name>
</gene>
<keyword evidence="3" id="KW-1185">Reference proteome</keyword>
<dbReference type="Proteomes" id="UP001194746">
    <property type="component" value="Unassembled WGS sequence"/>
</dbReference>
<sequence length="65" mass="7641">MPPGLWSNTYHILPQGVQDRVKILKERAETLRALAYNAQDEEERQSLEDSGLRKPTERHFIHELQ</sequence>